<dbReference type="PANTHER" id="PTHR42928">
    <property type="entry name" value="TRICARBOXYLATE-BINDING PROTEIN"/>
    <property type="match status" value="1"/>
</dbReference>
<dbReference type="Proteomes" id="UP000006875">
    <property type="component" value="Chromosome"/>
</dbReference>
<keyword evidence="4" id="KW-1185">Reference proteome</keyword>
<dbReference type="AlphaFoldDB" id="E3HAS8"/>
<dbReference type="Pfam" id="PF03401">
    <property type="entry name" value="TctC"/>
    <property type="match status" value="1"/>
</dbReference>
<dbReference type="CDD" id="cd07012">
    <property type="entry name" value="PBP2_Bug_TTT"/>
    <property type="match status" value="1"/>
</dbReference>
<dbReference type="PANTHER" id="PTHR42928:SF3">
    <property type="entry name" value="UPF0065 PROTEIN YFLP"/>
    <property type="match status" value="1"/>
</dbReference>
<keyword evidence="2" id="KW-0732">Signal</keyword>
<dbReference type="PIRSF" id="PIRSF017082">
    <property type="entry name" value="YflP"/>
    <property type="match status" value="1"/>
</dbReference>
<dbReference type="RefSeq" id="WP_013386750.1">
    <property type="nucleotide sequence ID" value="NC_014632.1"/>
</dbReference>
<dbReference type="Gene3D" id="3.40.190.150">
    <property type="entry name" value="Bordetella uptake gene, domain 1"/>
    <property type="match status" value="1"/>
</dbReference>
<evidence type="ECO:0000256" key="1">
    <source>
        <dbReference type="ARBA" id="ARBA00006987"/>
    </source>
</evidence>
<protein>
    <recommendedName>
        <fullName evidence="5">Tricarboxylic transport TctC</fullName>
    </recommendedName>
</protein>
<dbReference type="KEGG" id="ipo:Ilyop_0290"/>
<dbReference type="STRING" id="572544.Ilyop_0290"/>
<comment type="similarity">
    <text evidence="1">Belongs to the UPF0065 (bug) family.</text>
</comment>
<evidence type="ECO:0000313" key="3">
    <source>
        <dbReference type="EMBL" id="ADO82079.1"/>
    </source>
</evidence>
<dbReference type="PROSITE" id="PS51257">
    <property type="entry name" value="PROKAR_LIPOPROTEIN"/>
    <property type="match status" value="1"/>
</dbReference>
<gene>
    <name evidence="3" type="ordered locus">Ilyop_0290</name>
</gene>
<dbReference type="Gene3D" id="3.40.190.10">
    <property type="entry name" value="Periplasmic binding protein-like II"/>
    <property type="match status" value="1"/>
</dbReference>
<dbReference type="EMBL" id="CP002281">
    <property type="protein sequence ID" value="ADO82079.1"/>
    <property type="molecule type" value="Genomic_DNA"/>
</dbReference>
<dbReference type="OrthoDB" id="8880247at2"/>
<dbReference type="HOGENOM" id="CLU_045683_1_0_0"/>
<dbReference type="InterPro" id="IPR042100">
    <property type="entry name" value="Bug_dom1"/>
</dbReference>
<feature type="signal peptide" evidence="2">
    <location>
        <begin position="1"/>
        <end position="25"/>
    </location>
</feature>
<feature type="chain" id="PRO_5003170815" description="Tricarboxylic transport TctC" evidence="2">
    <location>
        <begin position="26"/>
        <end position="342"/>
    </location>
</feature>
<proteinExistence type="inferred from homology"/>
<name>E3HAS8_ILYPC</name>
<dbReference type="eggNOG" id="COG3181">
    <property type="taxonomic scope" value="Bacteria"/>
</dbReference>
<reference evidence="3 4" key="1">
    <citation type="journal article" date="2010" name="Stand. Genomic Sci.">
        <title>Complete genome sequence of Ilyobacter polytropus type strain (CuHbu1).</title>
        <authorList>
            <person name="Sikorski J."/>
            <person name="Chertkov O."/>
            <person name="Lapidus A."/>
            <person name="Nolan M."/>
            <person name="Lucas S."/>
            <person name="Del Rio T.G."/>
            <person name="Tice H."/>
            <person name="Cheng J.F."/>
            <person name="Tapia R."/>
            <person name="Han C."/>
            <person name="Goodwin L."/>
            <person name="Pitluck S."/>
            <person name="Liolios K."/>
            <person name="Ivanova N."/>
            <person name="Mavromatis K."/>
            <person name="Mikhailova N."/>
            <person name="Pati A."/>
            <person name="Chen A."/>
            <person name="Palaniappan K."/>
            <person name="Land M."/>
            <person name="Hauser L."/>
            <person name="Chang Y.J."/>
            <person name="Jeffries C.D."/>
            <person name="Brambilla E."/>
            <person name="Yasawong M."/>
            <person name="Rohde M."/>
            <person name="Pukall R."/>
            <person name="Spring S."/>
            <person name="Goker M."/>
            <person name="Woyke T."/>
            <person name="Bristow J."/>
            <person name="Eisen J.A."/>
            <person name="Markowitz V."/>
            <person name="Hugenholtz P."/>
            <person name="Kyrpides N.C."/>
            <person name="Klenk H.P."/>
        </authorList>
    </citation>
    <scope>NUCLEOTIDE SEQUENCE [LARGE SCALE GENOMIC DNA]</scope>
    <source>
        <strain evidence="4">ATCC 51220 / DSM 2926 / LMG 16218 / CuHBu1</strain>
    </source>
</reference>
<dbReference type="SUPFAM" id="SSF53850">
    <property type="entry name" value="Periplasmic binding protein-like II"/>
    <property type="match status" value="1"/>
</dbReference>
<organism evidence="3 4">
    <name type="scientific">Ilyobacter polytropus (strain ATCC 51220 / DSM 2926 / LMG 16218 / CuHBu1)</name>
    <dbReference type="NCBI Taxonomy" id="572544"/>
    <lineage>
        <taxon>Bacteria</taxon>
        <taxon>Fusobacteriati</taxon>
        <taxon>Fusobacteriota</taxon>
        <taxon>Fusobacteriia</taxon>
        <taxon>Fusobacteriales</taxon>
        <taxon>Fusobacteriaceae</taxon>
        <taxon>Ilyobacter</taxon>
    </lineage>
</organism>
<evidence type="ECO:0000313" key="4">
    <source>
        <dbReference type="Proteomes" id="UP000006875"/>
    </source>
</evidence>
<dbReference type="InterPro" id="IPR005064">
    <property type="entry name" value="BUG"/>
</dbReference>
<accession>E3HAS8</accession>
<evidence type="ECO:0008006" key="5">
    <source>
        <dbReference type="Google" id="ProtNLM"/>
    </source>
</evidence>
<evidence type="ECO:0000256" key="2">
    <source>
        <dbReference type="SAM" id="SignalP"/>
    </source>
</evidence>
<sequence length="342" mass="36583">MNRRFKNLSKIFIAALSILALVLTGCGKKDEGTAANTAGGYPSKPMNFVAPGGAGGGWDTTIRTVAKTLKDTKLVNVPMPVTNKPGGGGGVALAYLQELEGDDKTISVYSPPLLLIHLNGSSKLSYKDVTPIARLITDYGAFVVKKGSKYNNIGEIMDALKKDPKSVKFGGNSSAGSMDHIQFLMIAKAAGVKNIRDIDYISYQNNEGAAQLLGGHIDLLSTGLGDVSALLESGQLVGLAQTADERVGDGALADIPTCKESGIDAVFYNWRGLFGAPDMPEEALTYWEDTLAKMVETPEWDEAVKKNGWSKSFANSADFDAFLEKTNEEYKEILADIGMLKQ</sequence>